<sequence>MEPWQLTATAARARLQEGTLTAEALVRSCLERIAARETVVKAWNFLDPALAIASAREVDKAYVRGVLHGLPIGVKDMIDTADMPTTHNSPIYQGLRQGRDAACVGIARGEGAVILGKTDTVEFAASGRRALTRNPHDPTRTPGGSSSGSAAAVADGMVPLAFGTQTGGSLIRPASFCGVYGMKPTHGVVNSEGAKRYSHTLDTIGWYGREPADLRLLAEAFRLFDLDRPLGKGLQQLRIGLCRGPNWHLAQPESQAALLIAGQRLEAAGVAVEELSLPQRFEGITEAQRIILLGEGRGAFLQEYVTAHARLHADFRDRVENVAEITGARMACAYDLAAECRKLFDALFPAFDAVLTPACTGEAPVGRQDTGNPVFNSMWTLLHVPCIGIPCTKGPNGLPVGVQIVGPRFGDAALLDVAALVAPVIDPGLALE</sequence>
<dbReference type="EMBL" id="JACOMF010000017">
    <property type="protein sequence ID" value="MBC4016676.1"/>
    <property type="molecule type" value="Genomic_DNA"/>
</dbReference>
<dbReference type="InterPro" id="IPR036928">
    <property type="entry name" value="AS_sf"/>
</dbReference>
<accession>A0A9X0UED0</accession>
<protein>
    <submittedName>
        <fullName evidence="3">Amidase</fullName>
    </submittedName>
</protein>
<organism evidence="3 4">
    <name type="scientific">Siccirubricoccus deserti</name>
    <dbReference type="NCBI Taxonomy" id="2013562"/>
    <lineage>
        <taxon>Bacteria</taxon>
        <taxon>Pseudomonadati</taxon>
        <taxon>Pseudomonadota</taxon>
        <taxon>Alphaproteobacteria</taxon>
        <taxon>Acetobacterales</taxon>
        <taxon>Roseomonadaceae</taxon>
        <taxon>Siccirubricoccus</taxon>
    </lineage>
</organism>
<dbReference type="PANTHER" id="PTHR11895:SF151">
    <property type="entry name" value="GLUTAMYL-TRNA(GLN) AMIDOTRANSFERASE SUBUNIT A"/>
    <property type="match status" value="1"/>
</dbReference>
<evidence type="ECO:0000313" key="4">
    <source>
        <dbReference type="Proteomes" id="UP000600101"/>
    </source>
</evidence>
<dbReference type="Gene3D" id="3.90.1300.10">
    <property type="entry name" value="Amidase signature (AS) domain"/>
    <property type="match status" value="1"/>
</dbReference>
<dbReference type="Proteomes" id="UP000600101">
    <property type="component" value="Unassembled WGS sequence"/>
</dbReference>
<dbReference type="GO" id="GO:0003824">
    <property type="term" value="F:catalytic activity"/>
    <property type="evidence" value="ECO:0007669"/>
    <property type="project" value="InterPro"/>
</dbReference>
<reference evidence="3" key="1">
    <citation type="submission" date="2020-08" db="EMBL/GenBank/DDBJ databases">
        <authorList>
            <person name="Hu Y."/>
            <person name="Nguyen S.V."/>
            <person name="Li F."/>
            <person name="Fanning S."/>
        </authorList>
    </citation>
    <scope>NUCLEOTIDE SEQUENCE</scope>
    <source>
        <strain evidence="3">SYSU D8009</strain>
    </source>
</reference>
<comment type="caution">
    <text evidence="3">The sequence shown here is derived from an EMBL/GenBank/DDBJ whole genome shotgun (WGS) entry which is preliminary data.</text>
</comment>
<evidence type="ECO:0000313" key="3">
    <source>
        <dbReference type="EMBL" id="MBC4016676.1"/>
    </source>
</evidence>
<dbReference type="InterPro" id="IPR023631">
    <property type="entry name" value="Amidase_dom"/>
</dbReference>
<keyword evidence="4" id="KW-1185">Reference proteome</keyword>
<dbReference type="SUPFAM" id="SSF75304">
    <property type="entry name" value="Amidase signature (AS) enzymes"/>
    <property type="match status" value="1"/>
</dbReference>
<evidence type="ECO:0000256" key="1">
    <source>
        <dbReference type="SAM" id="MobiDB-lite"/>
    </source>
</evidence>
<gene>
    <name evidence="3" type="ORF">H7965_15240</name>
</gene>
<dbReference type="PANTHER" id="PTHR11895">
    <property type="entry name" value="TRANSAMIDASE"/>
    <property type="match status" value="1"/>
</dbReference>
<dbReference type="AlphaFoldDB" id="A0A9X0UED0"/>
<feature type="region of interest" description="Disordered" evidence="1">
    <location>
        <begin position="131"/>
        <end position="150"/>
    </location>
</feature>
<dbReference type="InterPro" id="IPR000120">
    <property type="entry name" value="Amidase"/>
</dbReference>
<dbReference type="Pfam" id="PF01425">
    <property type="entry name" value="Amidase"/>
    <property type="match status" value="1"/>
</dbReference>
<name>A0A9X0UED0_9PROT</name>
<proteinExistence type="predicted"/>
<feature type="domain" description="Amidase" evidence="2">
    <location>
        <begin position="25"/>
        <end position="415"/>
    </location>
</feature>
<evidence type="ECO:0000259" key="2">
    <source>
        <dbReference type="Pfam" id="PF01425"/>
    </source>
</evidence>